<dbReference type="InterPro" id="IPR002477">
    <property type="entry name" value="Peptidoglycan-bd-like"/>
</dbReference>
<evidence type="ECO:0000259" key="3">
    <source>
        <dbReference type="SMART" id="SM00701"/>
    </source>
</evidence>
<dbReference type="Pfam" id="PF01471">
    <property type="entry name" value="PG_binding_1"/>
    <property type="match status" value="2"/>
</dbReference>
<dbReference type="InterPro" id="IPR036366">
    <property type="entry name" value="PGBDSf"/>
</dbReference>
<dbReference type="SUPFAM" id="SSF47090">
    <property type="entry name" value="PGBD-like"/>
    <property type="match status" value="2"/>
</dbReference>
<sequence>MTPPQHGISRRTVVRTGVGGAAVAGAAGLGLLAGADAALADSGATAADAAAPATKIPWIIDCAGWNARFVPDSDLTIRYGTTRKIVVHHMAFPNVTDYSEEHAKQLARDCQDLHMDHNGWADTGQHFTVSRGGYVLEGRHESLPSLELGTQQVQGAHCIGENTQSIGIENEGTYVTETPTVPQFTALVRLCTTICQQYGIHAWNIFGHWDWNNTDCPGIAFYREFPTLRREVAAACGERLADVPARTWPDIFTSSAGSTVTTLQYLLVANGYDTVTPNAAFDAATKAAVQDFQAKHGFEVASDGTVTQPTWEALAPRLLPHASGDAVKAAQSILAHKGYDVTVDGNYDGATRQAVRQMQRLHGLPPNGLADTTTWCAILGGIVRQEFANLHH</sequence>
<dbReference type="CDD" id="cd06583">
    <property type="entry name" value="PGRP"/>
    <property type="match status" value="1"/>
</dbReference>
<dbReference type="PANTHER" id="PTHR11022">
    <property type="entry name" value="PEPTIDOGLYCAN RECOGNITION PROTEIN"/>
    <property type="match status" value="1"/>
</dbReference>
<dbReference type="InterPro" id="IPR036365">
    <property type="entry name" value="PGBD-like_sf"/>
</dbReference>
<proteinExistence type="inferred from homology"/>
<dbReference type="InterPro" id="IPR036505">
    <property type="entry name" value="Amidase/PGRP_sf"/>
</dbReference>
<organism evidence="4 5">
    <name type="scientific">Actinocatenispora thailandica</name>
    <dbReference type="NCBI Taxonomy" id="227318"/>
    <lineage>
        <taxon>Bacteria</taxon>
        <taxon>Bacillati</taxon>
        <taxon>Actinomycetota</taxon>
        <taxon>Actinomycetes</taxon>
        <taxon>Micromonosporales</taxon>
        <taxon>Micromonosporaceae</taxon>
        <taxon>Actinocatenispora</taxon>
    </lineage>
</organism>
<dbReference type="KEGG" id="atl:Athai_55730"/>
<protein>
    <recommendedName>
        <fullName evidence="6">N-acetylmuramoyl-L-alanine amidase</fullName>
    </recommendedName>
</protein>
<name>A0A7R7DUG9_9ACTN</name>
<dbReference type="Proteomes" id="UP000611640">
    <property type="component" value="Chromosome"/>
</dbReference>
<dbReference type="PANTHER" id="PTHR11022:SF41">
    <property type="entry name" value="PEPTIDOGLYCAN-RECOGNITION PROTEIN LC-RELATED"/>
    <property type="match status" value="1"/>
</dbReference>
<dbReference type="Gene3D" id="1.10.101.10">
    <property type="entry name" value="PGBD-like superfamily/PGBD"/>
    <property type="match status" value="2"/>
</dbReference>
<reference evidence="4 5" key="1">
    <citation type="submission" date="2020-08" db="EMBL/GenBank/DDBJ databases">
        <title>Whole genome shotgun sequence of Actinocatenispora thailandica NBRC 105041.</title>
        <authorList>
            <person name="Komaki H."/>
            <person name="Tamura T."/>
        </authorList>
    </citation>
    <scope>NUCLEOTIDE SEQUENCE [LARGE SCALE GENOMIC DNA]</scope>
    <source>
        <strain evidence="4 5">NBRC 105041</strain>
    </source>
</reference>
<accession>A0A7R7DUG9</accession>
<gene>
    <name evidence="4" type="ORF">Athai_55730</name>
</gene>
<dbReference type="InterPro" id="IPR002502">
    <property type="entry name" value="Amidase_domain"/>
</dbReference>
<dbReference type="EMBL" id="AP023355">
    <property type="protein sequence ID" value="BCJ38070.1"/>
    <property type="molecule type" value="Genomic_DNA"/>
</dbReference>
<comment type="similarity">
    <text evidence="1">Belongs to the N-acetylmuramoyl-L-alanine amidase 2 family.</text>
</comment>
<dbReference type="GO" id="GO:0008270">
    <property type="term" value="F:zinc ion binding"/>
    <property type="evidence" value="ECO:0007669"/>
    <property type="project" value="InterPro"/>
</dbReference>
<evidence type="ECO:0000313" key="4">
    <source>
        <dbReference type="EMBL" id="BCJ38070.1"/>
    </source>
</evidence>
<dbReference type="InterPro" id="IPR006619">
    <property type="entry name" value="PGRP_domain_met/bac"/>
</dbReference>
<dbReference type="PROSITE" id="PS51318">
    <property type="entry name" value="TAT"/>
    <property type="match status" value="1"/>
</dbReference>
<dbReference type="Pfam" id="PF01510">
    <property type="entry name" value="Amidase_2"/>
    <property type="match status" value="1"/>
</dbReference>
<dbReference type="AlphaFoldDB" id="A0A7R7DUG9"/>
<dbReference type="GO" id="GO:0008745">
    <property type="term" value="F:N-acetylmuramoyl-L-alanine amidase activity"/>
    <property type="evidence" value="ECO:0007669"/>
    <property type="project" value="InterPro"/>
</dbReference>
<feature type="domain" description="N-acetylmuramoyl-L-alanine amidase" evidence="2">
    <location>
        <begin position="70"/>
        <end position="218"/>
    </location>
</feature>
<dbReference type="SMART" id="SM00701">
    <property type="entry name" value="PGRP"/>
    <property type="match status" value="1"/>
</dbReference>
<keyword evidence="5" id="KW-1185">Reference proteome</keyword>
<dbReference type="SUPFAM" id="SSF55846">
    <property type="entry name" value="N-acetylmuramoyl-L-alanine amidase-like"/>
    <property type="match status" value="1"/>
</dbReference>
<dbReference type="SMART" id="SM00644">
    <property type="entry name" value="Ami_2"/>
    <property type="match status" value="1"/>
</dbReference>
<dbReference type="InterPro" id="IPR015510">
    <property type="entry name" value="PGRP"/>
</dbReference>
<dbReference type="Gene3D" id="3.40.80.10">
    <property type="entry name" value="Peptidoglycan recognition protein-like"/>
    <property type="match status" value="1"/>
</dbReference>
<evidence type="ECO:0000256" key="1">
    <source>
        <dbReference type="ARBA" id="ARBA00007553"/>
    </source>
</evidence>
<evidence type="ECO:0008006" key="6">
    <source>
        <dbReference type="Google" id="ProtNLM"/>
    </source>
</evidence>
<evidence type="ECO:0000259" key="2">
    <source>
        <dbReference type="SMART" id="SM00644"/>
    </source>
</evidence>
<dbReference type="GO" id="GO:0009253">
    <property type="term" value="P:peptidoglycan catabolic process"/>
    <property type="evidence" value="ECO:0007669"/>
    <property type="project" value="InterPro"/>
</dbReference>
<dbReference type="InterPro" id="IPR006311">
    <property type="entry name" value="TAT_signal"/>
</dbReference>
<dbReference type="RefSeq" id="WP_203964165.1">
    <property type="nucleotide sequence ID" value="NZ_AP023355.1"/>
</dbReference>
<feature type="domain" description="Peptidoglycan recognition protein family" evidence="3">
    <location>
        <begin position="57"/>
        <end position="212"/>
    </location>
</feature>
<evidence type="ECO:0000313" key="5">
    <source>
        <dbReference type="Proteomes" id="UP000611640"/>
    </source>
</evidence>